<feature type="compositionally biased region" description="Low complexity" evidence="1">
    <location>
        <begin position="221"/>
        <end position="231"/>
    </location>
</feature>
<gene>
    <name evidence="2" type="ORF">LWI29_001900</name>
</gene>
<dbReference type="SUPFAM" id="SSF56672">
    <property type="entry name" value="DNA/RNA polymerases"/>
    <property type="match status" value="1"/>
</dbReference>
<evidence type="ECO:0000313" key="2">
    <source>
        <dbReference type="EMBL" id="KAK0594932.1"/>
    </source>
</evidence>
<dbReference type="InterPro" id="IPR043502">
    <property type="entry name" value="DNA/RNA_pol_sf"/>
</dbReference>
<evidence type="ECO:0000313" key="3">
    <source>
        <dbReference type="Proteomes" id="UP001168877"/>
    </source>
</evidence>
<comment type="caution">
    <text evidence="2">The sequence shown here is derived from an EMBL/GenBank/DDBJ whole genome shotgun (WGS) entry which is preliminary data.</text>
</comment>
<accession>A0AA39SQU1</accession>
<name>A0AA39SQU1_ACESA</name>
<feature type="compositionally biased region" description="Polar residues" evidence="1">
    <location>
        <begin position="232"/>
        <end position="256"/>
    </location>
</feature>
<sequence length="351" mass="38130">MQYLRGTISHGLLLCRDSPISLHAYSNADWVDNKDDRTFTSAYVIFLGSNVISWCSRKQRTVARSSTEAEYRAIAHTTAEVIWISSLLCELLISPSTPPTIYCDNISATYLCSNPVFHSWMKHIAIDFHFVREKVQSGKLRVSHVVSSDQLADSLIKPLSRTRFTMLSFPYKTLHEGLSRSSVDTCTNWLSHENPIISVPVSHSRNSTGLASHETFRQNPSSSSRARAADSLTSLPQSVHTTAETTPRNGLDSSTMAPLIPHTRNSPDSSTIVNLLPHTQLTPAAPAATHAPPHLSPPAAPNVPPHLSPTAASSHPNHTDCTINPATSSHTTPIPAAPVHTTVEPAAPIPT</sequence>
<feature type="compositionally biased region" description="Polar residues" evidence="1">
    <location>
        <begin position="310"/>
        <end position="332"/>
    </location>
</feature>
<dbReference type="PANTHER" id="PTHR11439">
    <property type="entry name" value="GAG-POL-RELATED RETROTRANSPOSON"/>
    <property type="match status" value="1"/>
</dbReference>
<dbReference type="Proteomes" id="UP001168877">
    <property type="component" value="Unassembled WGS sequence"/>
</dbReference>
<dbReference type="CDD" id="cd09272">
    <property type="entry name" value="RNase_HI_RT_Ty1"/>
    <property type="match status" value="1"/>
</dbReference>
<evidence type="ECO:0000256" key="1">
    <source>
        <dbReference type="SAM" id="MobiDB-lite"/>
    </source>
</evidence>
<feature type="compositionally biased region" description="Low complexity" evidence="1">
    <location>
        <begin position="284"/>
        <end position="293"/>
    </location>
</feature>
<keyword evidence="3" id="KW-1185">Reference proteome</keyword>
<protein>
    <submittedName>
        <fullName evidence="2">Uncharacterized protein</fullName>
    </submittedName>
</protein>
<dbReference type="PANTHER" id="PTHR11439:SF450">
    <property type="entry name" value="REVERSE TRANSCRIPTASE TY1_COPIA-TYPE DOMAIN-CONTAINING PROTEIN"/>
    <property type="match status" value="1"/>
</dbReference>
<organism evidence="2 3">
    <name type="scientific">Acer saccharum</name>
    <name type="common">Sugar maple</name>
    <dbReference type="NCBI Taxonomy" id="4024"/>
    <lineage>
        <taxon>Eukaryota</taxon>
        <taxon>Viridiplantae</taxon>
        <taxon>Streptophyta</taxon>
        <taxon>Embryophyta</taxon>
        <taxon>Tracheophyta</taxon>
        <taxon>Spermatophyta</taxon>
        <taxon>Magnoliopsida</taxon>
        <taxon>eudicotyledons</taxon>
        <taxon>Gunneridae</taxon>
        <taxon>Pentapetalae</taxon>
        <taxon>rosids</taxon>
        <taxon>malvids</taxon>
        <taxon>Sapindales</taxon>
        <taxon>Sapindaceae</taxon>
        <taxon>Hippocastanoideae</taxon>
        <taxon>Acereae</taxon>
        <taxon>Acer</taxon>
    </lineage>
</organism>
<feature type="compositionally biased region" description="Polar residues" evidence="1">
    <location>
        <begin position="201"/>
        <end position="210"/>
    </location>
</feature>
<feature type="region of interest" description="Disordered" evidence="1">
    <location>
        <begin position="284"/>
        <end position="351"/>
    </location>
</feature>
<reference evidence="2" key="2">
    <citation type="submission" date="2023-06" db="EMBL/GenBank/DDBJ databases">
        <authorList>
            <person name="Swenson N.G."/>
            <person name="Wegrzyn J.L."/>
            <person name="Mcevoy S.L."/>
        </authorList>
    </citation>
    <scope>NUCLEOTIDE SEQUENCE</scope>
    <source>
        <strain evidence="2">NS2018</strain>
        <tissue evidence="2">Leaf</tissue>
    </source>
</reference>
<feature type="compositionally biased region" description="Polar residues" evidence="1">
    <location>
        <begin position="263"/>
        <end position="272"/>
    </location>
</feature>
<feature type="compositionally biased region" description="Pro residues" evidence="1">
    <location>
        <begin position="294"/>
        <end position="307"/>
    </location>
</feature>
<dbReference type="EMBL" id="JAUESC010000004">
    <property type="protein sequence ID" value="KAK0594932.1"/>
    <property type="molecule type" value="Genomic_DNA"/>
</dbReference>
<reference evidence="2" key="1">
    <citation type="journal article" date="2022" name="Plant J.">
        <title>Strategies of tolerance reflected in two North American maple genomes.</title>
        <authorList>
            <person name="McEvoy S.L."/>
            <person name="Sezen U.U."/>
            <person name="Trouern-Trend A."/>
            <person name="McMahon S.M."/>
            <person name="Schaberg P.G."/>
            <person name="Yang J."/>
            <person name="Wegrzyn J.L."/>
            <person name="Swenson N.G."/>
        </authorList>
    </citation>
    <scope>NUCLEOTIDE SEQUENCE</scope>
    <source>
        <strain evidence="2">NS2018</strain>
    </source>
</reference>
<feature type="region of interest" description="Disordered" evidence="1">
    <location>
        <begin position="200"/>
        <end position="272"/>
    </location>
</feature>
<proteinExistence type="predicted"/>
<dbReference type="AlphaFoldDB" id="A0AA39SQU1"/>